<dbReference type="GO" id="GO:0005634">
    <property type="term" value="C:nucleus"/>
    <property type="evidence" value="ECO:0007669"/>
    <property type="project" value="UniProtKB-SubCell"/>
</dbReference>
<proteinExistence type="predicted"/>
<sequence>MVSALRVDALRDPTAALLQLFNESDGGRVENFPRLVSEHFSHIFRTLEAFQEIPTLDVRNPPNTFPDRGLVRFRAMVQDTSPSSEMYLATLGSGRCGGWGIEESRDDQDGLNYEDLRECTTLWAVNVPGESAWCADELDGPTNRQERPARPAPTDAYKPAMPHKYPHPTDQHVGVQVKIYDTDGSEPFKATDVVTFVGILTTEAFGSGLETPVDVPTLHMLFSRPHSESIVTRPFPAARQDRAGASGSTDKAIADSEASDPAKTREALIAWIADEALGGDRETAEWVLLTCVARVQSRNPPLFPPSVTLTRFPPPPPVPSTSTSQAAPLPTLSAVLSLLLPLSHTLPLSLASLNKDLCAPESRDEDLHSGALQLPAGTVLLVCEGGVREGQLFERGLLNVRVLQDVMSSQTLSYVFPFSQFAFPTDIGCIVLSEGTKSAFFKTDISAALNAGTDPASVAALYKPADSIKMPPPAQLAAFRDLVVGARFGKVQVTQEVSEYIQSDFVRERQQDKSMTSDDLIRRMTVAKLFALSHHKPDLTVDLWERTKVLDRQRLARLS</sequence>
<protein>
    <recommendedName>
        <fullName evidence="6">Mini-chromosome maintenance complex-binding protein</fullName>
    </recommendedName>
</protein>
<dbReference type="PANTHER" id="PTHR13489">
    <property type="entry name" value="MINI-CHROMOSOME MAINTENANCE COMPLEX-BINDING PROTEIN"/>
    <property type="match status" value="1"/>
</dbReference>
<comment type="subcellular location">
    <subcellularLocation>
        <location evidence="1">Nucleus</location>
    </subcellularLocation>
</comment>
<dbReference type="Pfam" id="PF09739">
    <property type="entry name" value="MCM_bind"/>
    <property type="match status" value="1"/>
</dbReference>
<evidence type="ECO:0000256" key="3">
    <source>
        <dbReference type="SAM" id="MobiDB-lite"/>
    </source>
</evidence>
<name>A0A8E2DTB7_9APHY</name>
<keyword evidence="5" id="KW-1185">Reference proteome</keyword>
<reference evidence="4 5" key="1">
    <citation type="submission" date="2016-07" db="EMBL/GenBank/DDBJ databases">
        <title>Draft genome of the white-rot fungus Obba rivulosa 3A-2.</title>
        <authorList>
            <consortium name="DOE Joint Genome Institute"/>
            <person name="Miettinen O."/>
            <person name="Riley R."/>
            <person name="Acob R."/>
            <person name="Barry K."/>
            <person name="Cullen D."/>
            <person name="De Vries R."/>
            <person name="Hainaut M."/>
            <person name="Hatakka A."/>
            <person name="Henrissat B."/>
            <person name="Hilden K."/>
            <person name="Kuo R."/>
            <person name="Labutti K."/>
            <person name="Lipzen A."/>
            <person name="Makela M.R."/>
            <person name="Sandor L."/>
            <person name="Spatafora J.W."/>
            <person name="Grigoriev I.V."/>
            <person name="Hibbett D.S."/>
        </authorList>
    </citation>
    <scope>NUCLEOTIDE SEQUENCE [LARGE SCALE GENOMIC DNA]</scope>
    <source>
        <strain evidence="4 5">3A-2</strain>
    </source>
</reference>
<organism evidence="4 5">
    <name type="scientific">Obba rivulosa</name>
    <dbReference type="NCBI Taxonomy" id="1052685"/>
    <lineage>
        <taxon>Eukaryota</taxon>
        <taxon>Fungi</taxon>
        <taxon>Dikarya</taxon>
        <taxon>Basidiomycota</taxon>
        <taxon>Agaricomycotina</taxon>
        <taxon>Agaricomycetes</taxon>
        <taxon>Polyporales</taxon>
        <taxon>Gelatoporiaceae</taxon>
        <taxon>Obba</taxon>
    </lineage>
</organism>
<evidence type="ECO:0000313" key="5">
    <source>
        <dbReference type="Proteomes" id="UP000250043"/>
    </source>
</evidence>
<dbReference type="OrthoDB" id="329666at2759"/>
<dbReference type="GO" id="GO:0006261">
    <property type="term" value="P:DNA-templated DNA replication"/>
    <property type="evidence" value="ECO:0007669"/>
    <property type="project" value="TreeGrafter"/>
</dbReference>
<dbReference type="EMBL" id="KV722337">
    <property type="protein sequence ID" value="OCH95277.1"/>
    <property type="molecule type" value="Genomic_DNA"/>
</dbReference>
<gene>
    <name evidence="4" type="ORF">OBBRIDRAFT_767998</name>
</gene>
<evidence type="ECO:0000313" key="4">
    <source>
        <dbReference type="EMBL" id="OCH95277.1"/>
    </source>
</evidence>
<dbReference type="InterPro" id="IPR019140">
    <property type="entry name" value="MCM_complex-bd"/>
</dbReference>
<dbReference type="Proteomes" id="UP000250043">
    <property type="component" value="Unassembled WGS sequence"/>
</dbReference>
<accession>A0A8E2DTB7</accession>
<dbReference type="AlphaFoldDB" id="A0A8E2DTB7"/>
<feature type="region of interest" description="Disordered" evidence="3">
    <location>
        <begin position="238"/>
        <end position="259"/>
    </location>
</feature>
<dbReference type="GO" id="GO:0003682">
    <property type="term" value="F:chromatin binding"/>
    <property type="evidence" value="ECO:0007669"/>
    <property type="project" value="TreeGrafter"/>
</dbReference>
<evidence type="ECO:0000256" key="2">
    <source>
        <dbReference type="ARBA" id="ARBA00023242"/>
    </source>
</evidence>
<evidence type="ECO:0000256" key="1">
    <source>
        <dbReference type="ARBA" id="ARBA00004123"/>
    </source>
</evidence>
<dbReference type="PANTHER" id="PTHR13489:SF0">
    <property type="entry name" value="MINI-CHROMOSOME MAINTENANCE COMPLEX-BINDING PROTEIN"/>
    <property type="match status" value="1"/>
</dbReference>
<evidence type="ECO:0008006" key="6">
    <source>
        <dbReference type="Google" id="ProtNLM"/>
    </source>
</evidence>
<keyword evidence="2" id="KW-0539">Nucleus</keyword>